<proteinExistence type="predicted"/>
<dbReference type="EMBL" id="PSQE01000007">
    <property type="protein sequence ID" value="RHN46478.1"/>
    <property type="molecule type" value="Genomic_DNA"/>
</dbReference>
<name>A0A072U085_MEDTR</name>
<dbReference type="EMBL" id="CM001223">
    <property type="protein sequence ID" value="KEH23189.1"/>
    <property type="molecule type" value="Genomic_DNA"/>
</dbReference>
<protein>
    <submittedName>
        <fullName evidence="4">Putative transcription factor TGA like domain-containing protein</fullName>
    </submittedName>
    <submittedName>
        <fullName evidence="3">Transcription factor TGA5-like protein</fullName>
    </submittedName>
</protein>
<dbReference type="OrthoDB" id="781635at2759"/>
<evidence type="ECO:0000313" key="4">
    <source>
        <dbReference type="EMBL" id="RHN46478.1"/>
    </source>
</evidence>
<dbReference type="InterPro" id="IPR051886">
    <property type="entry name" value="Seed_Dev/Stress_Resp_Reg"/>
</dbReference>
<evidence type="ECO:0000256" key="1">
    <source>
        <dbReference type="SAM" id="Coils"/>
    </source>
</evidence>
<dbReference type="STRING" id="3880.A0A072U085"/>
<sequence length="231" mass="26512">MTDVNVAAFDEFLQGWMIRQRNYLNDLLSAQQQPQELADSDRLNLLNRVLCHYGQYYEEKSKIAHQNILLLFSPPWFSSLEKSFLWVAGFKPGLTFHLVNKTLEDLSEDQRQRLSELKQEIKMKERELNDELAKVHESMAAPPVLDNVRSHGRVCLSRSFMAEEGTVSSSFKETLENLVTNADALRTETALRVVQILKPAQVLNFFVAVAELQLKVRSLGFDKDAQRENQG</sequence>
<dbReference type="Pfam" id="PF14144">
    <property type="entry name" value="DOG1"/>
    <property type="match status" value="1"/>
</dbReference>
<keyword evidence="1" id="KW-0175">Coiled coil</keyword>
<reference evidence="3 6" key="2">
    <citation type="journal article" date="2014" name="BMC Genomics">
        <title>An improved genome release (version Mt4.0) for the model legume Medicago truncatula.</title>
        <authorList>
            <person name="Tang H."/>
            <person name="Krishnakumar V."/>
            <person name="Bidwell S."/>
            <person name="Rosen B."/>
            <person name="Chan A."/>
            <person name="Zhou S."/>
            <person name="Gentzbittel L."/>
            <person name="Childs K.L."/>
            <person name="Yandell M."/>
            <person name="Gundlach H."/>
            <person name="Mayer K.F."/>
            <person name="Schwartz D.C."/>
            <person name="Town C.D."/>
        </authorList>
    </citation>
    <scope>GENOME REANNOTATION</scope>
    <source>
        <strain evidence="3">A17</strain>
        <strain evidence="5 6">cv. Jemalong A17</strain>
    </source>
</reference>
<dbReference type="GO" id="GO:0043565">
    <property type="term" value="F:sequence-specific DNA binding"/>
    <property type="evidence" value="ECO:0007669"/>
    <property type="project" value="InterPro"/>
</dbReference>
<dbReference type="PANTHER" id="PTHR46354:SF13">
    <property type="entry name" value="PROTEIN DOG1-LIKE 4"/>
    <property type="match status" value="1"/>
</dbReference>
<reference evidence="5" key="3">
    <citation type="submission" date="2015-04" db="UniProtKB">
        <authorList>
            <consortium name="EnsemblPlants"/>
        </authorList>
    </citation>
    <scope>IDENTIFICATION</scope>
    <source>
        <strain evidence="5">cv. Jemalong A17</strain>
    </source>
</reference>
<dbReference type="KEGG" id="mtr:25498771"/>
<dbReference type="HOGENOM" id="CLU_024782_2_0_1"/>
<dbReference type="AlphaFoldDB" id="A0A072U085"/>
<keyword evidence="6" id="KW-1185">Reference proteome</keyword>
<organism evidence="3 6">
    <name type="scientific">Medicago truncatula</name>
    <name type="common">Barrel medic</name>
    <name type="synonym">Medicago tribuloides</name>
    <dbReference type="NCBI Taxonomy" id="3880"/>
    <lineage>
        <taxon>Eukaryota</taxon>
        <taxon>Viridiplantae</taxon>
        <taxon>Streptophyta</taxon>
        <taxon>Embryophyta</taxon>
        <taxon>Tracheophyta</taxon>
        <taxon>Spermatophyta</taxon>
        <taxon>Magnoliopsida</taxon>
        <taxon>eudicotyledons</taxon>
        <taxon>Gunneridae</taxon>
        <taxon>Pentapetalae</taxon>
        <taxon>rosids</taxon>
        <taxon>fabids</taxon>
        <taxon>Fabales</taxon>
        <taxon>Fabaceae</taxon>
        <taxon>Papilionoideae</taxon>
        <taxon>50 kb inversion clade</taxon>
        <taxon>NPAAA clade</taxon>
        <taxon>Hologalegina</taxon>
        <taxon>IRL clade</taxon>
        <taxon>Trifolieae</taxon>
        <taxon>Medicago</taxon>
    </lineage>
</organism>
<evidence type="ECO:0000313" key="5">
    <source>
        <dbReference type="EnsemblPlants" id="KEH23189"/>
    </source>
</evidence>
<dbReference type="Gramene" id="rna40969">
    <property type="protein sequence ID" value="RHN46478.1"/>
    <property type="gene ID" value="gene40969"/>
</dbReference>
<feature type="coiled-coil region" evidence="1">
    <location>
        <begin position="100"/>
        <end position="134"/>
    </location>
</feature>
<dbReference type="GO" id="GO:0006351">
    <property type="term" value="P:DNA-templated transcription"/>
    <property type="evidence" value="ECO:0007669"/>
    <property type="project" value="InterPro"/>
</dbReference>
<evidence type="ECO:0000313" key="3">
    <source>
        <dbReference type="EMBL" id="KEH23189.1"/>
    </source>
</evidence>
<dbReference type="PANTHER" id="PTHR46354">
    <property type="entry name" value="DOG1 DOMAIN-CONTAINING PROTEIN"/>
    <property type="match status" value="1"/>
</dbReference>
<feature type="domain" description="DOG1" evidence="2">
    <location>
        <begin position="6"/>
        <end position="226"/>
    </location>
</feature>
<reference evidence="3 6" key="1">
    <citation type="journal article" date="2011" name="Nature">
        <title>The Medicago genome provides insight into the evolution of rhizobial symbioses.</title>
        <authorList>
            <person name="Young N.D."/>
            <person name="Debelle F."/>
            <person name="Oldroyd G.E."/>
            <person name="Geurts R."/>
            <person name="Cannon S.B."/>
            <person name="Udvardi M.K."/>
            <person name="Benedito V.A."/>
            <person name="Mayer K.F."/>
            <person name="Gouzy J."/>
            <person name="Schoof H."/>
            <person name="Van de Peer Y."/>
            <person name="Proost S."/>
            <person name="Cook D.R."/>
            <person name="Meyers B.C."/>
            <person name="Spannagl M."/>
            <person name="Cheung F."/>
            <person name="De Mita S."/>
            <person name="Krishnakumar V."/>
            <person name="Gundlach H."/>
            <person name="Zhou S."/>
            <person name="Mudge J."/>
            <person name="Bharti A.K."/>
            <person name="Murray J.D."/>
            <person name="Naoumkina M.A."/>
            <person name="Rosen B."/>
            <person name="Silverstein K.A."/>
            <person name="Tang H."/>
            <person name="Rombauts S."/>
            <person name="Zhao P.X."/>
            <person name="Zhou P."/>
            <person name="Barbe V."/>
            <person name="Bardou P."/>
            <person name="Bechner M."/>
            <person name="Bellec A."/>
            <person name="Berger A."/>
            <person name="Berges H."/>
            <person name="Bidwell S."/>
            <person name="Bisseling T."/>
            <person name="Choisne N."/>
            <person name="Couloux A."/>
            <person name="Denny R."/>
            <person name="Deshpande S."/>
            <person name="Dai X."/>
            <person name="Doyle J.J."/>
            <person name="Dudez A.M."/>
            <person name="Farmer A.D."/>
            <person name="Fouteau S."/>
            <person name="Franken C."/>
            <person name="Gibelin C."/>
            <person name="Gish J."/>
            <person name="Goldstein S."/>
            <person name="Gonzalez A.J."/>
            <person name="Green P.J."/>
            <person name="Hallab A."/>
            <person name="Hartog M."/>
            <person name="Hua A."/>
            <person name="Humphray S.J."/>
            <person name="Jeong D.H."/>
            <person name="Jing Y."/>
            <person name="Jocker A."/>
            <person name="Kenton S.M."/>
            <person name="Kim D.J."/>
            <person name="Klee K."/>
            <person name="Lai H."/>
            <person name="Lang C."/>
            <person name="Lin S."/>
            <person name="Macmil S.L."/>
            <person name="Magdelenat G."/>
            <person name="Matthews L."/>
            <person name="McCorrison J."/>
            <person name="Monaghan E.L."/>
            <person name="Mun J.H."/>
            <person name="Najar F.Z."/>
            <person name="Nicholson C."/>
            <person name="Noirot C."/>
            <person name="O'Bleness M."/>
            <person name="Paule C.R."/>
            <person name="Poulain J."/>
            <person name="Prion F."/>
            <person name="Qin B."/>
            <person name="Qu C."/>
            <person name="Retzel E.F."/>
            <person name="Riddle C."/>
            <person name="Sallet E."/>
            <person name="Samain S."/>
            <person name="Samson N."/>
            <person name="Sanders I."/>
            <person name="Saurat O."/>
            <person name="Scarpelli C."/>
            <person name="Schiex T."/>
            <person name="Segurens B."/>
            <person name="Severin A.J."/>
            <person name="Sherrier D.J."/>
            <person name="Shi R."/>
            <person name="Sims S."/>
            <person name="Singer S.R."/>
            <person name="Sinharoy S."/>
            <person name="Sterck L."/>
            <person name="Viollet A."/>
            <person name="Wang B.B."/>
            <person name="Wang K."/>
            <person name="Wang M."/>
            <person name="Wang X."/>
            <person name="Warfsmann J."/>
            <person name="Weissenbach J."/>
            <person name="White D.D."/>
            <person name="White J.D."/>
            <person name="Wiley G.B."/>
            <person name="Wincker P."/>
            <person name="Xing Y."/>
            <person name="Yang L."/>
            <person name="Yao Z."/>
            <person name="Ying F."/>
            <person name="Zhai J."/>
            <person name="Zhou L."/>
            <person name="Zuber A."/>
            <person name="Denarie J."/>
            <person name="Dixon R.A."/>
            <person name="May G.D."/>
            <person name="Schwartz D.C."/>
            <person name="Rogers J."/>
            <person name="Quetier F."/>
            <person name="Town C.D."/>
            <person name="Roe B.A."/>
        </authorList>
    </citation>
    <scope>NUCLEOTIDE SEQUENCE [LARGE SCALE GENOMIC DNA]</scope>
    <source>
        <strain evidence="3">A17</strain>
        <strain evidence="5 6">cv. Jemalong A17</strain>
    </source>
</reference>
<reference evidence="4" key="4">
    <citation type="journal article" date="2018" name="Nat. Plants">
        <title>Whole-genome landscape of Medicago truncatula symbiotic genes.</title>
        <authorList>
            <person name="Pecrix Y."/>
            <person name="Gamas P."/>
            <person name="Carrere S."/>
        </authorList>
    </citation>
    <scope>NUCLEOTIDE SEQUENCE</scope>
    <source>
        <tissue evidence="4">Leaves</tissue>
    </source>
</reference>
<gene>
    <name evidence="5" type="primary">25498771</name>
    <name evidence="3" type="ordered locus">MTR_7g068860</name>
    <name evidence="4" type="ORF">MtrunA17_Chr7g0242651</name>
</gene>
<dbReference type="PROSITE" id="PS51806">
    <property type="entry name" value="DOG1"/>
    <property type="match status" value="1"/>
</dbReference>
<evidence type="ECO:0000259" key="2">
    <source>
        <dbReference type="PROSITE" id="PS51806"/>
    </source>
</evidence>
<dbReference type="Proteomes" id="UP000265566">
    <property type="component" value="Chromosome 7"/>
</dbReference>
<dbReference type="Proteomes" id="UP000002051">
    <property type="component" value="Unassembled WGS sequence"/>
</dbReference>
<dbReference type="InterPro" id="IPR025422">
    <property type="entry name" value="TGA_domain"/>
</dbReference>
<evidence type="ECO:0000313" key="6">
    <source>
        <dbReference type="Proteomes" id="UP000002051"/>
    </source>
</evidence>
<accession>A0A072U085</accession>
<dbReference type="EnsemblPlants" id="KEH23189">
    <property type="protein sequence ID" value="KEH23189"/>
    <property type="gene ID" value="MTR_7g068860"/>
</dbReference>